<dbReference type="AlphaFoldDB" id="Q47671"/>
<name>Q47671_ECOLX</name>
<proteinExistence type="predicted"/>
<reference evidence="1" key="1">
    <citation type="journal article" date="1980" name="Nucleic Acids Res.">
        <title>DNA sequence of the E. coli trpR gene and prediction of the amino acid sequence of Trp repressor.</title>
        <authorList>
            <person name="Singleton C.K."/>
            <person name="Roeder W.D."/>
            <person name="Bogosian G."/>
            <person name="Somerville R.L."/>
            <person name="Weith H.L."/>
        </authorList>
    </citation>
    <scope>NUCLEOTIDE SEQUENCE</scope>
</reference>
<sequence>MRREGLIRPTNTRNFNMFGRHDKTRQRRIRRLIHGIMKRTQRQDHRLVIDAGASEFPGGKHADRPFLTTDLINTGITRHHGTKRLTFTHFFQNHRRQRQSSRTRLAALAGVFNHHPTESAVTIDASFNRHPKISLWK</sequence>
<organism evidence="1">
    <name type="scientific">Escherichia coli</name>
    <dbReference type="NCBI Taxonomy" id="562"/>
    <lineage>
        <taxon>Bacteria</taxon>
        <taxon>Pseudomonadati</taxon>
        <taxon>Pseudomonadota</taxon>
        <taxon>Gammaproteobacteria</taxon>
        <taxon>Enterobacterales</taxon>
        <taxon>Enterobacteriaceae</taxon>
        <taxon>Escherichia</taxon>
    </lineage>
</organism>
<evidence type="ECO:0000313" key="1">
    <source>
        <dbReference type="EMBL" id="AAA72141.1"/>
    </source>
</evidence>
<accession>Q47671</accession>
<reference evidence="1" key="2">
    <citation type="journal article" date="1980" name="Proc. Natl. Acad. Sci. U.S.A.">
        <title>Nucleotide sequence and expression of Escherichia coli trpR, the structural gene for the trp aporepressor.</title>
        <authorList>
            <person name="Gunsalus R.P."/>
            <person name="Yanofsky C."/>
        </authorList>
    </citation>
    <scope>NUCLEOTIDE SEQUENCE</scope>
</reference>
<protein>
    <submittedName>
        <fullName evidence="1">E.coli trpR gene coding for the trp operon repressor protein</fullName>
    </submittedName>
</protein>
<dbReference type="EMBL" id="J01715">
    <property type="protein sequence ID" value="AAA72141.1"/>
    <property type="molecule type" value="Genomic_DNA"/>
</dbReference>